<reference evidence="1 2" key="1">
    <citation type="journal article" date="2014" name="Genome Announc.">
        <title>Complete Genome Sequence of Polychlorinated Biphenyl Degrader Comamonas testosteroni TK102 (NBRC 109938).</title>
        <authorList>
            <person name="Fukuda K."/>
            <person name="Hosoyama A."/>
            <person name="Tsuchikane K."/>
            <person name="Ohji S."/>
            <person name="Yamazoe A."/>
            <person name="Fujita N."/>
            <person name="Shintani M."/>
            <person name="Kimbara K."/>
        </authorList>
    </citation>
    <scope>NUCLEOTIDE SEQUENCE [LARGE SCALE GENOMIC DNA]</scope>
    <source>
        <strain evidence="1">TK102</strain>
    </source>
</reference>
<organism evidence="1 2">
    <name type="scientific">Comamonas testosteroni TK102</name>
    <dbReference type="NCBI Taxonomy" id="1392005"/>
    <lineage>
        <taxon>Bacteria</taxon>
        <taxon>Pseudomonadati</taxon>
        <taxon>Pseudomonadota</taxon>
        <taxon>Betaproteobacteria</taxon>
        <taxon>Burkholderiales</taxon>
        <taxon>Comamonadaceae</taxon>
        <taxon>Comamonas</taxon>
    </lineage>
</organism>
<sequence length="77" mass="8429">MTQIVQSQATTGVTFGVLAAQCGEVLPMQVLRSGGGFYLGTCTERGPFTRESLETWNTQAKAEKAWAKGHWSQKDHL</sequence>
<dbReference type="RefSeq" id="WP_019042161.1">
    <property type="nucleotide sequence ID" value="NZ_CP006704.1"/>
</dbReference>
<dbReference type="AlphaFoldDB" id="A0A076PTN6"/>
<proteinExistence type="predicted"/>
<gene>
    <name evidence="1" type="ORF">O987_14655</name>
</gene>
<dbReference type="EMBL" id="CP006704">
    <property type="protein sequence ID" value="AIJ47045.1"/>
    <property type="molecule type" value="Genomic_DNA"/>
</dbReference>
<dbReference type="HOGENOM" id="CLU_174542_1_0_4"/>
<name>A0A076PTN6_COMTE</name>
<evidence type="ECO:0000313" key="1">
    <source>
        <dbReference type="EMBL" id="AIJ47045.1"/>
    </source>
</evidence>
<dbReference type="KEGG" id="ctes:O987_14655"/>
<evidence type="ECO:0000313" key="2">
    <source>
        <dbReference type="Proteomes" id="UP000028782"/>
    </source>
</evidence>
<dbReference type="Proteomes" id="UP000028782">
    <property type="component" value="Chromosome"/>
</dbReference>
<accession>A0A076PTN6</accession>
<protein>
    <submittedName>
        <fullName evidence="1">Uncharacterized protein</fullName>
    </submittedName>
</protein>